<comment type="caution">
    <text evidence="1">The sequence shown here is derived from an EMBL/GenBank/DDBJ whole genome shotgun (WGS) entry which is preliminary data.</text>
</comment>
<gene>
    <name evidence="1" type="ORF">ILYODFUR_012158</name>
</gene>
<dbReference type="Proteomes" id="UP001482620">
    <property type="component" value="Unassembled WGS sequence"/>
</dbReference>
<proteinExistence type="predicted"/>
<dbReference type="EMBL" id="JAHRIQ010035698">
    <property type="protein sequence ID" value="MEQ2232511.1"/>
    <property type="molecule type" value="Genomic_DNA"/>
</dbReference>
<organism evidence="1 2">
    <name type="scientific">Ilyodon furcidens</name>
    <name type="common">goldbreast splitfin</name>
    <dbReference type="NCBI Taxonomy" id="33524"/>
    <lineage>
        <taxon>Eukaryota</taxon>
        <taxon>Metazoa</taxon>
        <taxon>Chordata</taxon>
        <taxon>Craniata</taxon>
        <taxon>Vertebrata</taxon>
        <taxon>Euteleostomi</taxon>
        <taxon>Actinopterygii</taxon>
        <taxon>Neopterygii</taxon>
        <taxon>Teleostei</taxon>
        <taxon>Neoteleostei</taxon>
        <taxon>Acanthomorphata</taxon>
        <taxon>Ovalentaria</taxon>
        <taxon>Atherinomorphae</taxon>
        <taxon>Cyprinodontiformes</taxon>
        <taxon>Goodeidae</taxon>
        <taxon>Ilyodon</taxon>
    </lineage>
</organism>
<reference evidence="1 2" key="1">
    <citation type="submission" date="2021-06" db="EMBL/GenBank/DDBJ databases">
        <authorList>
            <person name="Palmer J.M."/>
        </authorList>
    </citation>
    <scope>NUCLEOTIDE SEQUENCE [LARGE SCALE GENOMIC DNA]</scope>
    <source>
        <strain evidence="2">if_2019</strain>
        <tissue evidence="1">Muscle</tissue>
    </source>
</reference>
<accession>A0ABV0TJ64</accession>
<evidence type="ECO:0000313" key="1">
    <source>
        <dbReference type="EMBL" id="MEQ2232511.1"/>
    </source>
</evidence>
<keyword evidence="2" id="KW-1185">Reference proteome</keyword>
<protein>
    <submittedName>
        <fullName evidence="1">Uncharacterized protein</fullName>
    </submittedName>
</protein>
<sequence>MSQNRLNGNNLPSRLYDQSLNSHIHLFCFYQFMLSKTIQQCEESYFRELEIYKIPNPRFVSSTLLYRTSTTVFVTADCCYVKDKPATIIVTVNISQLLCTSLLYNTG</sequence>
<evidence type="ECO:0000313" key="2">
    <source>
        <dbReference type="Proteomes" id="UP001482620"/>
    </source>
</evidence>
<name>A0ABV0TJ64_9TELE</name>